<dbReference type="PANTHER" id="PTHR23351">
    <property type="entry name" value="FOS TRANSCRIPTION FACTOR-RELATED"/>
    <property type="match status" value="1"/>
</dbReference>
<feature type="domain" description="BZIP" evidence="5">
    <location>
        <begin position="135"/>
        <end position="198"/>
    </location>
</feature>
<dbReference type="KEGG" id="pmrn:116943296"/>
<feature type="compositionally biased region" description="Low complexity" evidence="4">
    <location>
        <begin position="47"/>
        <end position="67"/>
    </location>
</feature>
<dbReference type="InterPro" id="IPR004827">
    <property type="entry name" value="bZIP"/>
</dbReference>
<dbReference type="PANTHER" id="PTHR23351:SF24">
    <property type="entry name" value="ACTIVATING TRANSCRIPTION FACTOR 3-RELATED"/>
    <property type="match status" value="1"/>
</dbReference>
<dbReference type="PROSITE" id="PS00036">
    <property type="entry name" value="BZIP_BASIC"/>
    <property type="match status" value="1"/>
</dbReference>
<keyword evidence="2" id="KW-0238">DNA-binding</keyword>
<keyword evidence="3" id="KW-0804">Transcription</keyword>
<feature type="compositionally biased region" description="Basic and acidic residues" evidence="4">
    <location>
        <begin position="155"/>
        <end position="165"/>
    </location>
</feature>
<feature type="region of interest" description="Disordered" evidence="4">
    <location>
        <begin position="27"/>
        <end position="174"/>
    </location>
</feature>
<keyword evidence="6" id="KW-1185">Reference proteome</keyword>
<name>A0AAJ7WVQ8_PETMA</name>
<evidence type="ECO:0000256" key="2">
    <source>
        <dbReference type="ARBA" id="ARBA00023125"/>
    </source>
</evidence>
<feature type="compositionally biased region" description="Basic and acidic residues" evidence="4">
    <location>
        <begin position="125"/>
        <end position="137"/>
    </location>
</feature>
<dbReference type="CDD" id="cd14721">
    <property type="entry name" value="bZIP_Fos"/>
    <property type="match status" value="1"/>
</dbReference>
<organism evidence="6 7">
    <name type="scientific">Petromyzon marinus</name>
    <name type="common">Sea lamprey</name>
    <dbReference type="NCBI Taxonomy" id="7757"/>
    <lineage>
        <taxon>Eukaryota</taxon>
        <taxon>Metazoa</taxon>
        <taxon>Chordata</taxon>
        <taxon>Craniata</taxon>
        <taxon>Vertebrata</taxon>
        <taxon>Cyclostomata</taxon>
        <taxon>Hyperoartia</taxon>
        <taxon>Petromyzontiformes</taxon>
        <taxon>Petromyzontidae</taxon>
        <taxon>Petromyzon</taxon>
    </lineage>
</organism>
<dbReference type="AlphaFoldDB" id="A0AAJ7WVQ8"/>
<dbReference type="GO" id="GO:0000981">
    <property type="term" value="F:DNA-binding transcription factor activity, RNA polymerase II-specific"/>
    <property type="evidence" value="ECO:0007669"/>
    <property type="project" value="TreeGrafter"/>
</dbReference>
<evidence type="ECO:0000256" key="1">
    <source>
        <dbReference type="ARBA" id="ARBA00023015"/>
    </source>
</evidence>
<dbReference type="Gene3D" id="1.20.5.170">
    <property type="match status" value="1"/>
</dbReference>
<evidence type="ECO:0000259" key="5">
    <source>
        <dbReference type="PROSITE" id="PS50217"/>
    </source>
</evidence>
<dbReference type="FunFam" id="1.20.5.170:FF:000006">
    <property type="entry name" value="fos-related antigen 2 isoform X1"/>
    <property type="match status" value="1"/>
</dbReference>
<dbReference type="PRINTS" id="PR00042">
    <property type="entry name" value="LEUZIPPRFOS"/>
</dbReference>
<reference evidence="7" key="1">
    <citation type="submission" date="2025-08" db="UniProtKB">
        <authorList>
            <consortium name="RefSeq"/>
        </authorList>
    </citation>
    <scope>IDENTIFICATION</scope>
    <source>
        <tissue evidence="7">Sperm</tissue>
    </source>
</reference>
<feature type="region of interest" description="Disordered" evidence="4">
    <location>
        <begin position="340"/>
        <end position="368"/>
    </location>
</feature>
<dbReference type="SUPFAM" id="SSF57959">
    <property type="entry name" value="Leucine zipper domain"/>
    <property type="match status" value="1"/>
</dbReference>
<dbReference type="Proteomes" id="UP001318040">
    <property type="component" value="Chromosome 17"/>
</dbReference>
<dbReference type="Pfam" id="PF00170">
    <property type="entry name" value="bZIP_1"/>
    <property type="match status" value="1"/>
</dbReference>
<dbReference type="RefSeq" id="XP_032811924.1">
    <property type="nucleotide sequence ID" value="XM_032956033.1"/>
</dbReference>
<sequence length="368" mass="39665">MPYSPPPLLLLLRLARRSCATRRELALSSCRRSPTSPPAGSCSGWFSRRSSPRGPARPRTTPRRSPWPSLPVPAARTRSPTRWGGVSTHPLASISHLHQQQQHRHHQQQQQHVRPHGSNRGGRRRRDDDLNPADAEKRRVRRERNKQAAARCRNRRQELTERLQAETDELEDEGAGLKSEIERLKKDKERLEFILAAHRPVCKMPSEEESEREGMAGASPCLSHLLPKREEPSSLAPPPPSRSFAPAVGDCAMQPAPEVSISGSYYFDLEPLSSAGAPACALAYTGYAGQLGYPGHEGHGGYAGYASYPAASVAVGGGERGSQEEAGGCASYVGSLRHLSMSSSGGGSASGGGQESPDSLGSPTLLAL</sequence>
<proteinExistence type="predicted"/>
<feature type="compositionally biased region" description="Basic residues" evidence="4">
    <location>
        <begin position="101"/>
        <end position="124"/>
    </location>
</feature>
<keyword evidence="1" id="KW-0805">Transcription regulation</keyword>
<accession>A0AAJ7WVQ8</accession>
<protein>
    <submittedName>
        <fullName evidence="7">Fos-related antigen 1-like</fullName>
    </submittedName>
</protein>
<feature type="compositionally biased region" description="Gly residues" evidence="4">
    <location>
        <begin position="344"/>
        <end position="354"/>
    </location>
</feature>
<gene>
    <name evidence="7" type="primary">LOC116943296</name>
</gene>
<dbReference type="GO" id="GO:0005634">
    <property type="term" value="C:nucleus"/>
    <property type="evidence" value="ECO:0007669"/>
    <property type="project" value="TreeGrafter"/>
</dbReference>
<evidence type="ECO:0000256" key="4">
    <source>
        <dbReference type="SAM" id="MobiDB-lite"/>
    </source>
</evidence>
<evidence type="ECO:0000256" key="3">
    <source>
        <dbReference type="ARBA" id="ARBA00023163"/>
    </source>
</evidence>
<evidence type="ECO:0000313" key="7">
    <source>
        <dbReference type="RefSeq" id="XP_032811924.1"/>
    </source>
</evidence>
<evidence type="ECO:0000313" key="6">
    <source>
        <dbReference type="Proteomes" id="UP001318040"/>
    </source>
</evidence>
<dbReference type="InterPro" id="IPR046347">
    <property type="entry name" value="bZIP_sf"/>
</dbReference>
<dbReference type="PROSITE" id="PS50217">
    <property type="entry name" value="BZIP"/>
    <property type="match status" value="1"/>
</dbReference>
<dbReference type="InterPro" id="IPR000837">
    <property type="entry name" value="AP-1"/>
</dbReference>
<dbReference type="SMART" id="SM00338">
    <property type="entry name" value="BRLZ"/>
    <property type="match status" value="1"/>
</dbReference>
<dbReference type="GO" id="GO:0000978">
    <property type="term" value="F:RNA polymerase II cis-regulatory region sequence-specific DNA binding"/>
    <property type="evidence" value="ECO:0007669"/>
    <property type="project" value="TreeGrafter"/>
</dbReference>